<dbReference type="Pfam" id="PF01630">
    <property type="entry name" value="Glyco_hydro_56"/>
    <property type="match status" value="1"/>
</dbReference>
<dbReference type="PRINTS" id="PR00847">
    <property type="entry name" value="HYALURONDASE"/>
</dbReference>
<evidence type="ECO:0000256" key="6">
    <source>
        <dbReference type="PIRSR" id="PIRSR038193-3"/>
    </source>
</evidence>
<dbReference type="InterPro" id="IPR001329">
    <property type="entry name" value="Venom_Hyaluronidase"/>
</dbReference>
<dbReference type="InterPro" id="IPR018155">
    <property type="entry name" value="Hyaluronidase"/>
</dbReference>
<protein>
    <recommendedName>
        <fullName evidence="7">Hyaluronidase</fullName>
        <ecNumber evidence="7">3.2.1.35</ecNumber>
    </recommendedName>
</protein>
<dbReference type="Gene3D" id="3.20.20.70">
    <property type="entry name" value="Aldolase class I"/>
    <property type="match status" value="1"/>
</dbReference>
<keyword evidence="9" id="KW-1185">Reference proteome</keyword>
<organism evidence="8 9">
    <name type="scientific">Cimex lectularius</name>
    <name type="common">Bed bug</name>
    <name type="synonym">Acanthia lectularia</name>
    <dbReference type="NCBI Taxonomy" id="79782"/>
    <lineage>
        <taxon>Eukaryota</taxon>
        <taxon>Metazoa</taxon>
        <taxon>Ecdysozoa</taxon>
        <taxon>Arthropoda</taxon>
        <taxon>Hexapoda</taxon>
        <taxon>Insecta</taxon>
        <taxon>Pterygota</taxon>
        <taxon>Neoptera</taxon>
        <taxon>Paraneoptera</taxon>
        <taxon>Hemiptera</taxon>
        <taxon>Heteroptera</taxon>
        <taxon>Panheteroptera</taxon>
        <taxon>Cimicomorpha</taxon>
        <taxon>Cimicidae</taxon>
        <taxon>Cimex</taxon>
    </lineage>
</organism>
<evidence type="ECO:0000256" key="1">
    <source>
        <dbReference type="ARBA" id="ARBA00008871"/>
    </source>
</evidence>
<dbReference type="Proteomes" id="UP000494040">
    <property type="component" value="Unassembled WGS sequence"/>
</dbReference>
<dbReference type="PANTHER" id="PTHR11769">
    <property type="entry name" value="HYALURONIDASE"/>
    <property type="match status" value="1"/>
</dbReference>
<dbReference type="EnsemblMetazoa" id="XM_024225924.1">
    <property type="protein sequence ID" value="XP_024081692.1"/>
    <property type="gene ID" value="LOC106674337"/>
</dbReference>
<evidence type="ECO:0000256" key="7">
    <source>
        <dbReference type="RuleBase" id="RU610713"/>
    </source>
</evidence>
<feature type="disulfide bond" evidence="6">
    <location>
        <begin position="28"/>
        <end position="311"/>
    </location>
</feature>
<keyword evidence="7" id="KW-0326">Glycosidase</keyword>
<dbReference type="RefSeq" id="XP_024081692.1">
    <property type="nucleotide sequence ID" value="XM_024225924.1"/>
</dbReference>
<dbReference type="OrthoDB" id="5796153at2759"/>
<keyword evidence="3" id="KW-0325">Glycoprotein</keyword>
<dbReference type="AlphaFoldDB" id="A0A8I6SGS1"/>
<name>A0A8I6SGS1_CIMLE</name>
<dbReference type="PIRSF" id="PIRSF038193">
    <property type="entry name" value="Hyaluronidase"/>
    <property type="match status" value="1"/>
</dbReference>
<feature type="disulfide bond" evidence="6">
    <location>
        <begin position="189"/>
        <end position="201"/>
    </location>
</feature>
<sequence>MTMRIAAGKNTKLGGRYNVYWNVPTESCHKRGFNFSHLNEIGIVQNTGDLFKGDKIVILYDPGLFPAIINGNDRNGGIPQNGDIELHLKKLKSDLDKFVPDKKFNGIGIIDFEHWRPIWKENWSSLDIYRRRSIENERKKHPFLTNGEIEKKARASFEKFANSFITKSLNLVINERPRGKWGYYAFPYCFNFTPKNPQMKCNREVQKDNDRSQWMYRISQVLYPSLYLQQNKLSVDKRAKLIQGRTEEAIRISLKGKNVIVLPYISFKYQDTFNFLEKADMSNSILIPKKVGSSGVVIWGSTKDVNTNKKCEKLDQYTKEVIYAVMKKIND</sequence>
<evidence type="ECO:0000256" key="3">
    <source>
        <dbReference type="ARBA" id="ARBA00023180"/>
    </source>
</evidence>
<dbReference type="KEGG" id="clec:106674337"/>
<dbReference type="EC" id="3.2.1.35" evidence="7"/>
<evidence type="ECO:0000256" key="4">
    <source>
        <dbReference type="PIRNR" id="PIRNR038193"/>
    </source>
</evidence>
<dbReference type="GO" id="GO:0006952">
    <property type="term" value="P:defense response"/>
    <property type="evidence" value="ECO:0007669"/>
    <property type="project" value="InterPro"/>
</dbReference>
<dbReference type="GeneID" id="106674337"/>
<evidence type="ECO:0000313" key="8">
    <source>
        <dbReference type="EnsemblMetazoa" id="XP_024081692.1"/>
    </source>
</evidence>
<dbReference type="SUPFAM" id="SSF51445">
    <property type="entry name" value="(Trans)glycosidases"/>
    <property type="match status" value="1"/>
</dbReference>
<reference evidence="8" key="1">
    <citation type="submission" date="2022-01" db="UniProtKB">
        <authorList>
            <consortium name="EnsemblMetazoa"/>
        </authorList>
    </citation>
    <scope>IDENTIFICATION</scope>
</reference>
<accession>A0A8I6SGS1</accession>
<dbReference type="InterPro" id="IPR013785">
    <property type="entry name" value="Aldolase_TIM"/>
</dbReference>
<dbReference type="PANTHER" id="PTHR11769:SF35">
    <property type="entry name" value="HYALURONIDASE"/>
    <property type="match status" value="1"/>
</dbReference>
<dbReference type="GO" id="GO:0004415">
    <property type="term" value="F:hyalurononglucosaminidase activity"/>
    <property type="evidence" value="ECO:0007669"/>
    <property type="project" value="UniProtKB-UniRule"/>
</dbReference>
<dbReference type="GO" id="GO:0005975">
    <property type="term" value="P:carbohydrate metabolic process"/>
    <property type="evidence" value="ECO:0007669"/>
    <property type="project" value="UniProtKB-UniRule"/>
</dbReference>
<dbReference type="PRINTS" id="PR00846">
    <property type="entry name" value="GLHYDRLASE56"/>
</dbReference>
<evidence type="ECO:0000256" key="2">
    <source>
        <dbReference type="ARBA" id="ARBA00023157"/>
    </source>
</evidence>
<dbReference type="InterPro" id="IPR017853">
    <property type="entry name" value="GH"/>
</dbReference>
<proteinExistence type="inferred from homology"/>
<keyword evidence="7" id="KW-0378">Hydrolase</keyword>
<comment type="similarity">
    <text evidence="1 4 7">Belongs to the glycosyl hydrolase 56 family.</text>
</comment>
<feature type="active site" description="Proton donor" evidence="5">
    <location>
        <position position="113"/>
    </location>
</feature>
<keyword evidence="2 6" id="KW-1015">Disulfide bond</keyword>
<evidence type="ECO:0000313" key="9">
    <source>
        <dbReference type="Proteomes" id="UP000494040"/>
    </source>
</evidence>
<dbReference type="GO" id="GO:0030214">
    <property type="term" value="P:hyaluronan catabolic process"/>
    <property type="evidence" value="ECO:0007669"/>
    <property type="project" value="TreeGrafter"/>
</dbReference>
<dbReference type="OMA" id="WVRNWDS"/>
<comment type="catalytic activity">
    <reaction evidence="7">
        <text>Random hydrolysis of (1-&gt;4)-linkages between N-acetyl-beta-D-glucosamine and D-glucuronate residues in hyaluronate.</text>
        <dbReference type="EC" id="3.2.1.35"/>
    </reaction>
</comment>
<evidence type="ECO:0000256" key="5">
    <source>
        <dbReference type="PIRSR" id="PIRSR038193-1"/>
    </source>
</evidence>